<dbReference type="EMBL" id="BGPR01058669">
    <property type="protein sequence ID" value="GBO34806.1"/>
    <property type="molecule type" value="Genomic_DNA"/>
</dbReference>
<evidence type="ECO:0000313" key="2">
    <source>
        <dbReference type="EMBL" id="GBO34803.1"/>
    </source>
</evidence>
<dbReference type="AlphaFoldDB" id="A0A4Y2WE12"/>
<proteinExistence type="predicted"/>
<protein>
    <submittedName>
        <fullName evidence="3">Uncharacterized protein</fullName>
    </submittedName>
</protein>
<name>A0A4Y2WE12_ARAVE</name>
<dbReference type="Proteomes" id="UP000499080">
    <property type="component" value="Unassembled WGS sequence"/>
</dbReference>
<reference evidence="3 4" key="1">
    <citation type="journal article" date="2019" name="Sci. Rep.">
        <title>Orb-weaving spider Araneus ventricosus genome elucidates the spidroin gene catalogue.</title>
        <authorList>
            <person name="Kono N."/>
            <person name="Nakamura H."/>
            <person name="Ohtoshi R."/>
            <person name="Moran D.A.P."/>
            <person name="Shinohara A."/>
            <person name="Yoshida Y."/>
            <person name="Fujiwara M."/>
            <person name="Mori M."/>
            <person name="Tomita M."/>
            <person name="Arakawa K."/>
        </authorList>
    </citation>
    <scope>NUCLEOTIDE SEQUENCE [LARGE SCALE GENOMIC DNA]</scope>
</reference>
<evidence type="ECO:0000313" key="3">
    <source>
        <dbReference type="EMBL" id="GBO34806.1"/>
    </source>
</evidence>
<evidence type="ECO:0000256" key="1">
    <source>
        <dbReference type="SAM" id="MobiDB-lite"/>
    </source>
</evidence>
<keyword evidence="4" id="KW-1185">Reference proteome</keyword>
<organism evidence="3 4">
    <name type="scientific">Araneus ventricosus</name>
    <name type="common">Orbweaver spider</name>
    <name type="synonym">Epeira ventricosa</name>
    <dbReference type="NCBI Taxonomy" id="182803"/>
    <lineage>
        <taxon>Eukaryota</taxon>
        <taxon>Metazoa</taxon>
        <taxon>Ecdysozoa</taxon>
        <taxon>Arthropoda</taxon>
        <taxon>Chelicerata</taxon>
        <taxon>Arachnida</taxon>
        <taxon>Araneae</taxon>
        <taxon>Araneomorphae</taxon>
        <taxon>Entelegynae</taxon>
        <taxon>Araneoidea</taxon>
        <taxon>Araneidae</taxon>
        <taxon>Araneus</taxon>
    </lineage>
</organism>
<accession>A0A4Y2WE12</accession>
<dbReference type="EMBL" id="BGPR01058664">
    <property type="protein sequence ID" value="GBO34803.1"/>
    <property type="molecule type" value="Genomic_DNA"/>
</dbReference>
<evidence type="ECO:0000313" key="4">
    <source>
        <dbReference type="Proteomes" id="UP000499080"/>
    </source>
</evidence>
<feature type="region of interest" description="Disordered" evidence="1">
    <location>
        <begin position="84"/>
        <end position="118"/>
    </location>
</feature>
<sequence length="118" mass="13249">MSSQEGFGSLACKFSKQTQPSMLPQLPQPSVKFTRVPIRVFGTQEHNPRFGTLGKIWIYKVVVFLRMPFEFKSEILSFEAGDKSPGLGSRNVRGSQTGGIRAGREKRKFPAWGNRSSR</sequence>
<gene>
    <name evidence="3" type="ORF">AVEN_168250_1</name>
    <name evidence="2" type="ORF">AVEN_87504_1</name>
</gene>
<comment type="caution">
    <text evidence="3">The sequence shown here is derived from an EMBL/GenBank/DDBJ whole genome shotgun (WGS) entry which is preliminary data.</text>
</comment>